<evidence type="ECO:0000259" key="3">
    <source>
        <dbReference type="Pfam" id="PF00534"/>
    </source>
</evidence>
<keyword evidence="2 5" id="KW-0808">Transferase</keyword>
<feature type="domain" description="Glycosyltransferase subfamily 4-like N-terminal" evidence="4">
    <location>
        <begin position="18"/>
        <end position="180"/>
    </location>
</feature>
<protein>
    <submittedName>
        <fullName evidence="5">Putative glycosyltransferase</fullName>
    </submittedName>
</protein>
<reference evidence="5 6" key="1">
    <citation type="submission" date="2016-12" db="EMBL/GenBank/DDBJ databases">
        <title>Genome sequencing of Methylocaldum marinum.</title>
        <authorList>
            <person name="Takeuchi M."/>
            <person name="Kamagata Y."/>
            <person name="Hiraoka S."/>
            <person name="Oshima K."/>
            <person name="Hattori M."/>
            <person name="Iwasaki W."/>
        </authorList>
    </citation>
    <scope>NUCLEOTIDE SEQUENCE [LARGE SCALE GENOMIC DNA]</scope>
    <source>
        <strain evidence="5 6">S8</strain>
    </source>
</reference>
<evidence type="ECO:0000313" key="6">
    <source>
        <dbReference type="Proteomes" id="UP000266313"/>
    </source>
</evidence>
<evidence type="ECO:0000313" key="5">
    <source>
        <dbReference type="EMBL" id="BBA32248.1"/>
    </source>
</evidence>
<dbReference type="Proteomes" id="UP000266313">
    <property type="component" value="Chromosome"/>
</dbReference>
<dbReference type="OrthoDB" id="9805661at2"/>
<dbReference type="KEGG" id="mmai:sS8_0280"/>
<dbReference type="Pfam" id="PF13439">
    <property type="entry name" value="Glyco_transf_4"/>
    <property type="match status" value="1"/>
</dbReference>
<dbReference type="GO" id="GO:0016757">
    <property type="term" value="F:glycosyltransferase activity"/>
    <property type="evidence" value="ECO:0007669"/>
    <property type="project" value="UniProtKB-KW"/>
</dbReference>
<dbReference type="PANTHER" id="PTHR12526">
    <property type="entry name" value="GLYCOSYLTRANSFERASE"/>
    <property type="match status" value="1"/>
</dbReference>
<gene>
    <name evidence="5" type="ORF">sS8_0280</name>
</gene>
<evidence type="ECO:0000256" key="1">
    <source>
        <dbReference type="ARBA" id="ARBA00022676"/>
    </source>
</evidence>
<name>A0A286P3M6_9GAMM</name>
<dbReference type="GO" id="GO:1901135">
    <property type="term" value="P:carbohydrate derivative metabolic process"/>
    <property type="evidence" value="ECO:0007669"/>
    <property type="project" value="UniProtKB-ARBA"/>
</dbReference>
<dbReference type="InterPro" id="IPR028098">
    <property type="entry name" value="Glyco_trans_4-like_N"/>
</dbReference>
<keyword evidence="1" id="KW-0328">Glycosyltransferase</keyword>
<dbReference type="EMBL" id="AP017928">
    <property type="protein sequence ID" value="BBA32248.1"/>
    <property type="molecule type" value="Genomic_DNA"/>
</dbReference>
<sequence>MPKPYPDRVLYLIDSLGMGGAERMLFNYLRHLDRNRWEPRVCVFRVRDGNPIASEIEGLGIPVDLIPVSRIRDFVKLIPLVRYLRRHRFDLVHTQLEAVTVHGGIAAKLAGLPAVHTLHTFAYPDATAREVRRSEITWFALRSFHDKVIAVSEAVGDYAVAKGRVLRKRISVLYNGIDTNAFRRGNEIERAAVRKAFGIPASAALVVTVAVLRREKGIQYLIEAWPEILKSVPNAYYLIVGGGPYESQLKSLAATYKLTDRVLFAGARSDIPELLGSSDLFVLPTLDDVLPTVLAEAMASSLPIVASRVGGVPEMVEPGRNGLLVPPTDQARLAEACIRLLRMPDEAQRLAQGGRALAESRFNVRSQVRKLENLYQELIGRTDNSC</sequence>
<dbReference type="RefSeq" id="WP_119628077.1">
    <property type="nucleotide sequence ID" value="NZ_AP017928.1"/>
</dbReference>
<dbReference type="AlphaFoldDB" id="A0A286P3M6"/>
<dbReference type="SUPFAM" id="SSF53756">
    <property type="entry name" value="UDP-Glycosyltransferase/glycogen phosphorylase"/>
    <property type="match status" value="1"/>
</dbReference>
<dbReference type="InterPro" id="IPR001296">
    <property type="entry name" value="Glyco_trans_1"/>
</dbReference>
<evidence type="ECO:0000256" key="2">
    <source>
        <dbReference type="ARBA" id="ARBA00022679"/>
    </source>
</evidence>
<proteinExistence type="predicted"/>
<evidence type="ECO:0000259" key="4">
    <source>
        <dbReference type="Pfam" id="PF13439"/>
    </source>
</evidence>
<accession>A0A286P3M6</accession>
<organism evidence="5 6">
    <name type="scientific">Methylocaldum marinum</name>
    <dbReference type="NCBI Taxonomy" id="1432792"/>
    <lineage>
        <taxon>Bacteria</taxon>
        <taxon>Pseudomonadati</taxon>
        <taxon>Pseudomonadota</taxon>
        <taxon>Gammaproteobacteria</taxon>
        <taxon>Methylococcales</taxon>
        <taxon>Methylococcaceae</taxon>
        <taxon>Methylocaldum</taxon>
    </lineage>
</organism>
<dbReference type="Gene3D" id="3.40.50.2000">
    <property type="entry name" value="Glycogen Phosphorylase B"/>
    <property type="match status" value="2"/>
</dbReference>
<feature type="domain" description="Glycosyl transferase family 1" evidence="3">
    <location>
        <begin position="192"/>
        <end position="355"/>
    </location>
</feature>
<dbReference type="PANTHER" id="PTHR12526:SF510">
    <property type="entry name" value="D-INOSITOL 3-PHOSPHATE GLYCOSYLTRANSFERASE"/>
    <property type="match status" value="1"/>
</dbReference>
<dbReference type="Pfam" id="PF00534">
    <property type="entry name" value="Glycos_transf_1"/>
    <property type="match status" value="1"/>
</dbReference>
<keyword evidence="6" id="KW-1185">Reference proteome</keyword>